<dbReference type="PANTHER" id="PTHR22091">
    <property type="entry name" value="COILED-COIL DOMAIN-CONTAINING PROTEIN 77"/>
    <property type="match status" value="1"/>
</dbReference>
<evidence type="ECO:0000256" key="1">
    <source>
        <dbReference type="SAM" id="Coils"/>
    </source>
</evidence>
<dbReference type="STRING" id="105785.A0A2J7QD62"/>
<comment type="caution">
    <text evidence="3">The sequence shown here is derived from an EMBL/GenBank/DDBJ whole genome shotgun (WGS) entry which is preliminary data.</text>
</comment>
<keyword evidence="4" id="KW-1185">Reference proteome</keyword>
<proteinExistence type="predicted"/>
<feature type="region of interest" description="Disordered" evidence="2">
    <location>
        <begin position="1"/>
        <end position="31"/>
    </location>
</feature>
<dbReference type="InParanoid" id="A0A2J7QD62"/>
<evidence type="ECO:0000313" key="3">
    <source>
        <dbReference type="EMBL" id="PNF26513.1"/>
    </source>
</evidence>
<evidence type="ECO:0000313" key="4">
    <source>
        <dbReference type="Proteomes" id="UP000235965"/>
    </source>
</evidence>
<reference evidence="3 4" key="1">
    <citation type="submission" date="2017-12" db="EMBL/GenBank/DDBJ databases">
        <title>Hemimetabolous genomes reveal molecular basis of termite eusociality.</title>
        <authorList>
            <person name="Harrison M.C."/>
            <person name="Jongepier E."/>
            <person name="Robertson H.M."/>
            <person name="Arning N."/>
            <person name="Bitard-Feildel T."/>
            <person name="Chao H."/>
            <person name="Childers C.P."/>
            <person name="Dinh H."/>
            <person name="Doddapaneni H."/>
            <person name="Dugan S."/>
            <person name="Gowin J."/>
            <person name="Greiner C."/>
            <person name="Han Y."/>
            <person name="Hu H."/>
            <person name="Hughes D.S.T."/>
            <person name="Huylmans A.-K."/>
            <person name="Kemena C."/>
            <person name="Kremer L.P.M."/>
            <person name="Lee S.L."/>
            <person name="Lopez-Ezquerra A."/>
            <person name="Mallet L."/>
            <person name="Monroy-Kuhn J.M."/>
            <person name="Moser A."/>
            <person name="Murali S.C."/>
            <person name="Muzny D.M."/>
            <person name="Otani S."/>
            <person name="Piulachs M.-D."/>
            <person name="Poelchau M."/>
            <person name="Qu J."/>
            <person name="Schaub F."/>
            <person name="Wada-Katsumata A."/>
            <person name="Worley K.C."/>
            <person name="Xie Q."/>
            <person name="Ylla G."/>
            <person name="Poulsen M."/>
            <person name="Gibbs R.A."/>
            <person name="Schal C."/>
            <person name="Richards S."/>
            <person name="Belles X."/>
            <person name="Korb J."/>
            <person name="Bornberg-Bauer E."/>
        </authorList>
    </citation>
    <scope>NUCLEOTIDE SEQUENCE [LARGE SCALE GENOMIC DNA]</scope>
    <source>
        <tissue evidence="3">Whole body</tissue>
    </source>
</reference>
<sequence>MSALRKPPSQQHLRNTKSFESGKREMGPSNKSLWDEVHSYQQDAPKFPTVEQQLEHLIPSKELLLHYREKIVQLNNDYHALIERVDQCQSLCDLSFQLEQDVACRNSEVSKLQQTVSDLQVYVQQEREHVLRLSAENDGLQVHVAEDQKKIALLLSLNHMTEHDIVYLSSFPQRRVDQSQFIHGVRNVKDKYKQDTSNSSPDVNGKLDPDRASIEATALCAQLEERVKVLHNQVLSLLKDREISWKERNLEQRRLQEQVCALSNRLKDTQDKLCDVTKELVECKKDSGNKELKWMIERNKILQNLELCQERLGETYPSVSGFAVSGSGSNLKPKSSSQLCAEIHSLKDQLQQKDSLLSMCQEQCIQLNEEATKWKEQVDISKKMFRDKTQKLAGQVTYVKNKYNDLDRRRKLEAEGFVNDTRILRGRLRDIEKNVRKFFLKQAPSQTADPTNEDLFLTARQTRAQSQQLERELRDIKKRIEAIEIDIGDGEV</sequence>
<gene>
    <name evidence="3" type="ORF">B7P43_G13963</name>
</gene>
<accession>A0A2J7QD62</accession>
<dbReference type="InterPro" id="IPR037696">
    <property type="entry name" value="CCDC77"/>
</dbReference>
<dbReference type="AlphaFoldDB" id="A0A2J7QD62"/>
<dbReference type="Proteomes" id="UP000235965">
    <property type="component" value="Unassembled WGS sequence"/>
</dbReference>
<evidence type="ECO:0000256" key="2">
    <source>
        <dbReference type="SAM" id="MobiDB-lite"/>
    </source>
</evidence>
<feature type="compositionally biased region" description="Polar residues" evidence="2">
    <location>
        <begin position="8"/>
        <end position="19"/>
    </location>
</feature>
<protein>
    <submittedName>
        <fullName evidence="3">Coiled-coil domain-containing protein 77</fullName>
    </submittedName>
</protein>
<keyword evidence="1" id="KW-0175">Coiled coil</keyword>
<dbReference type="OrthoDB" id="8191605at2759"/>
<dbReference type="EMBL" id="NEVH01015827">
    <property type="protein sequence ID" value="PNF26513.1"/>
    <property type="molecule type" value="Genomic_DNA"/>
</dbReference>
<name>A0A2J7QD62_9NEOP</name>
<dbReference type="GO" id="GO:0005813">
    <property type="term" value="C:centrosome"/>
    <property type="evidence" value="ECO:0007669"/>
    <property type="project" value="TreeGrafter"/>
</dbReference>
<feature type="coiled-coil region" evidence="1">
    <location>
        <begin position="452"/>
        <end position="486"/>
    </location>
</feature>
<dbReference type="PANTHER" id="PTHR22091:SF1">
    <property type="entry name" value="COILED-COIL DOMAIN-CONTAINING PROTEIN 77"/>
    <property type="match status" value="1"/>
</dbReference>
<organism evidence="3 4">
    <name type="scientific">Cryptotermes secundus</name>
    <dbReference type="NCBI Taxonomy" id="105785"/>
    <lineage>
        <taxon>Eukaryota</taxon>
        <taxon>Metazoa</taxon>
        <taxon>Ecdysozoa</taxon>
        <taxon>Arthropoda</taxon>
        <taxon>Hexapoda</taxon>
        <taxon>Insecta</taxon>
        <taxon>Pterygota</taxon>
        <taxon>Neoptera</taxon>
        <taxon>Polyneoptera</taxon>
        <taxon>Dictyoptera</taxon>
        <taxon>Blattodea</taxon>
        <taxon>Blattoidea</taxon>
        <taxon>Termitoidae</taxon>
        <taxon>Kalotermitidae</taxon>
        <taxon>Cryptotermitinae</taxon>
        <taxon>Cryptotermes</taxon>
    </lineage>
</organism>